<feature type="transmembrane region" description="Helical" evidence="9">
    <location>
        <begin position="420"/>
        <end position="443"/>
    </location>
</feature>
<evidence type="ECO:0000259" key="10">
    <source>
        <dbReference type="PROSITE" id="PS51371"/>
    </source>
</evidence>
<dbReference type="InterPro" id="IPR006668">
    <property type="entry name" value="Mg_transptr_MgtE_intracell_dom"/>
</dbReference>
<evidence type="ECO:0000256" key="1">
    <source>
        <dbReference type="ARBA" id="ARBA00004141"/>
    </source>
</evidence>
<keyword evidence="4 9" id="KW-0812">Transmembrane</keyword>
<dbReference type="PANTHER" id="PTHR43773">
    <property type="entry name" value="MAGNESIUM TRANSPORTER MGTE"/>
    <property type="match status" value="1"/>
</dbReference>
<dbReference type="GO" id="GO:0015095">
    <property type="term" value="F:magnesium ion transmembrane transporter activity"/>
    <property type="evidence" value="ECO:0007669"/>
    <property type="project" value="UniProtKB-UniRule"/>
</dbReference>
<keyword evidence="9" id="KW-0479">Metal-binding</keyword>
<comment type="subcellular location">
    <subcellularLocation>
        <location evidence="9">Cell membrane</location>
        <topology evidence="9">Multi-pass membrane protein</topology>
    </subcellularLocation>
    <subcellularLocation>
        <location evidence="1">Membrane</location>
        <topology evidence="1">Multi-pass membrane protein</topology>
    </subcellularLocation>
</comment>
<dbReference type="SUPFAM" id="SSF54631">
    <property type="entry name" value="CBS-domain pair"/>
    <property type="match status" value="1"/>
</dbReference>
<dbReference type="InterPro" id="IPR000644">
    <property type="entry name" value="CBS_dom"/>
</dbReference>
<dbReference type="NCBIfam" id="TIGR00400">
    <property type="entry name" value="mgtE"/>
    <property type="match status" value="1"/>
</dbReference>
<dbReference type="Pfam" id="PF01769">
    <property type="entry name" value="MgtE"/>
    <property type="match status" value="1"/>
</dbReference>
<evidence type="ECO:0000313" key="11">
    <source>
        <dbReference type="EMBL" id="SDI54040.1"/>
    </source>
</evidence>
<dbReference type="SUPFAM" id="SSF158791">
    <property type="entry name" value="MgtE N-terminal domain-like"/>
    <property type="match status" value="1"/>
</dbReference>
<organism evidence="11 12">
    <name type="scientific">Chryseobacterium taeanense</name>
    <dbReference type="NCBI Taxonomy" id="311334"/>
    <lineage>
        <taxon>Bacteria</taxon>
        <taxon>Pseudomonadati</taxon>
        <taxon>Bacteroidota</taxon>
        <taxon>Flavobacteriia</taxon>
        <taxon>Flavobacteriales</taxon>
        <taxon>Weeksellaceae</taxon>
        <taxon>Chryseobacterium group</taxon>
        <taxon>Chryseobacterium</taxon>
    </lineage>
</organism>
<evidence type="ECO:0000256" key="8">
    <source>
        <dbReference type="PROSITE-ProRule" id="PRU00703"/>
    </source>
</evidence>
<protein>
    <recommendedName>
        <fullName evidence="9">Magnesium transporter MgtE</fullName>
    </recommendedName>
</protein>
<dbReference type="STRING" id="311334.SAMN05421846_10973"/>
<evidence type="ECO:0000313" key="12">
    <source>
        <dbReference type="Proteomes" id="UP000198869"/>
    </source>
</evidence>
<dbReference type="Gene3D" id="1.10.357.20">
    <property type="entry name" value="SLC41 divalent cation transporters, integral membrane domain"/>
    <property type="match status" value="1"/>
</dbReference>
<sequence length="448" mass="50539">MRIQKNDVLNSRDELIFNPADIAETLSELHADERLLAFLKVPKEYKAEVFSHLDPDFQEETIRSIGSDEVSEILNAMTPDDRTALFEDFPDELIKYSINHLNPQERRIALKLLGYDSDSIARLMTPYYIQIRKEWTIKRCLQQIKKVGSKVETMNYLYVVDERNRLIDDIALGSLLLAEEETLISEITDNHFVAITTTTSKEDAVQYFEKYDRAALPIITEAGVLVGIVTIDDILDQIEQQNTEDIQKFGGLEALDLPYTQTSLMEMVKKRGMWLIILFFSEMLTASAMGYFEDEIQKAVVLALFVPLIISSGGNSGSQAATLIIRAMALQEIGLKDWWYVMRKEIFTGLFLGGILGIIGFLRIMIWHKAGFFDYGIHWSFVGLSVGFSLVLIVLWGTLSGSMVPFILKKLKLDPATSSAPFVATLVDVTGLIIYFSVAGLFLTGKLL</sequence>
<keyword evidence="12" id="KW-1185">Reference proteome</keyword>
<dbReference type="GO" id="GO:0005886">
    <property type="term" value="C:plasma membrane"/>
    <property type="evidence" value="ECO:0007669"/>
    <property type="project" value="UniProtKB-SubCell"/>
</dbReference>
<gene>
    <name evidence="11" type="ORF">SAMN05421846_10973</name>
</gene>
<keyword evidence="5 9" id="KW-0460">Magnesium</keyword>
<feature type="transmembrane region" description="Helical" evidence="9">
    <location>
        <begin position="273"/>
        <end position="292"/>
    </location>
</feature>
<comment type="subunit">
    <text evidence="9">Homodimer.</text>
</comment>
<dbReference type="CDD" id="cd04606">
    <property type="entry name" value="CBS_pair_Mg_transporter"/>
    <property type="match status" value="1"/>
</dbReference>
<keyword evidence="6 9" id="KW-1133">Transmembrane helix</keyword>
<keyword evidence="7 9" id="KW-0472">Membrane</keyword>
<dbReference type="Proteomes" id="UP000198869">
    <property type="component" value="Unassembled WGS sequence"/>
</dbReference>
<dbReference type="Gene3D" id="3.10.580.10">
    <property type="entry name" value="CBS-domain"/>
    <property type="match status" value="1"/>
</dbReference>
<accession>A0A1G8LFS7</accession>
<keyword evidence="8" id="KW-0129">CBS domain</keyword>
<evidence type="ECO:0000256" key="9">
    <source>
        <dbReference type="RuleBase" id="RU362011"/>
    </source>
</evidence>
<dbReference type="InterPro" id="IPR006669">
    <property type="entry name" value="MgtE_transporter"/>
</dbReference>
<dbReference type="Pfam" id="PF00571">
    <property type="entry name" value="CBS"/>
    <property type="match status" value="1"/>
</dbReference>
<keyword evidence="3 9" id="KW-0813">Transport</keyword>
<dbReference type="Gene3D" id="1.25.60.10">
    <property type="entry name" value="MgtE N-terminal domain-like"/>
    <property type="match status" value="1"/>
</dbReference>
<dbReference type="GO" id="GO:0046872">
    <property type="term" value="F:metal ion binding"/>
    <property type="evidence" value="ECO:0007669"/>
    <property type="project" value="UniProtKB-KW"/>
</dbReference>
<dbReference type="PROSITE" id="PS51371">
    <property type="entry name" value="CBS"/>
    <property type="match status" value="1"/>
</dbReference>
<feature type="domain" description="CBS" evidence="10">
    <location>
        <begin position="187"/>
        <end position="244"/>
    </location>
</feature>
<dbReference type="Pfam" id="PF03448">
    <property type="entry name" value="MgtE_N"/>
    <property type="match status" value="1"/>
</dbReference>
<evidence type="ECO:0000256" key="7">
    <source>
        <dbReference type="ARBA" id="ARBA00023136"/>
    </source>
</evidence>
<dbReference type="SMART" id="SM00924">
    <property type="entry name" value="MgtE_N"/>
    <property type="match status" value="1"/>
</dbReference>
<dbReference type="SMART" id="SM00116">
    <property type="entry name" value="CBS"/>
    <property type="match status" value="1"/>
</dbReference>
<evidence type="ECO:0000256" key="4">
    <source>
        <dbReference type="ARBA" id="ARBA00022692"/>
    </source>
</evidence>
<evidence type="ECO:0000256" key="5">
    <source>
        <dbReference type="ARBA" id="ARBA00022842"/>
    </source>
</evidence>
<comment type="function">
    <text evidence="9">Acts as a magnesium transporter.</text>
</comment>
<dbReference type="PANTHER" id="PTHR43773:SF1">
    <property type="entry name" value="MAGNESIUM TRANSPORTER MGTE"/>
    <property type="match status" value="1"/>
</dbReference>
<dbReference type="InterPro" id="IPR038076">
    <property type="entry name" value="MgtE_N_sf"/>
</dbReference>
<dbReference type="InterPro" id="IPR036739">
    <property type="entry name" value="SLC41_membr_dom_sf"/>
</dbReference>
<comment type="similarity">
    <text evidence="2 9">Belongs to the SLC41A transporter family.</text>
</comment>
<evidence type="ECO:0000256" key="6">
    <source>
        <dbReference type="ARBA" id="ARBA00022989"/>
    </source>
</evidence>
<feature type="transmembrane region" description="Helical" evidence="9">
    <location>
        <begin position="386"/>
        <end position="408"/>
    </location>
</feature>
<dbReference type="EMBL" id="FNDW01000009">
    <property type="protein sequence ID" value="SDI54040.1"/>
    <property type="molecule type" value="Genomic_DNA"/>
</dbReference>
<evidence type="ECO:0000256" key="2">
    <source>
        <dbReference type="ARBA" id="ARBA00009749"/>
    </source>
</evidence>
<feature type="transmembrane region" description="Helical" evidence="9">
    <location>
        <begin position="304"/>
        <end position="325"/>
    </location>
</feature>
<dbReference type="InterPro" id="IPR046342">
    <property type="entry name" value="CBS_dom_sf"/>
</dbReference>
<evidence type="ECO:0000256" key="3">
    <source>
        <dbReference type="ARBA" id="ARBA00022448"/>
    </source>
</evidence>
<dbReference type="InterPro" id="IPR006667">
    <property type="entry name" value="SLC41_membr_dom"/>
</dbReference>
<dbReference type="SUPFAM" id="SSF161093">
    <property type="entry name" value="MgtE membrane domain-like"/>
    <property type="match status" value="1"/>
</dbReference>
<feature type="transmembrane region" description="Helical" evidence="9">
    <location>
        <begin position="346"/>
        <end position="366"/>
    </location>
</feature>
<keyword evidence="9" id="KW-1003">Cell membrane</keyword>
<dbReference type="AlphaFoldDB" id="A0A1G8LFS7"/>
<proteinExistence type="inferred from homology"/>
<name>A0A1G8LFS7_9FLAO</name>
<reference evidence="12" key="1">
    <citation type="submission" date="2016-10" db="EMBL/GenBank/DDBJ databases">
        <authorList>
            <person name="Varghese N."/>
            <person name="Submissions S."/>
        </authorList>
    </citation>
    <scope>NUCLEOTIDE SEQUENCE [LARGE SCALE GENOMIC DNA]</scope>
    <source>
        <strain evidence="12">DSM 17071</strain>
    </source>
</reference>